<feature type="region of interest" description="Disordered" evidence="1">
    <location>
        <begin position="242"/>
        <end position="263"/>
    </location>
</feature>
<evidence type="ECO:0000313" key="4">
    <source>
        <dbReference type="Proteomes" id="UP000077701"/>
    </source>
</evidence>
<comment type="caution">
    <text evidence="3">The sequence shown here is derived from an EMBL/GenBank/DDBJ whole genome shotgun (WGS) entry which is preliminary data.</text>
</comment>
<proteinExistence type="predicted"/>
<dbReference type="NCBIfam" id="TIGR03725">
    <property type="entry name" value="T6A_YeaZ"/>
    <property type="match status" value="1"/>
</dbReference>
<dbReference type="InterPro" id="IPR000905">
    <property type="entry name" value="Gcp-like_dom"/>
</dbReference>
<reference evidence="3 4" key="1">
    <citation type="journal article" date="2016" name="Genome Announc.">
        <title>Draft Genome Sequence of Planomonospora sphaerica JCM9374, a Rare Actinomycete.</title>
        <authorList>
            <person name="Dohra H."/>
            <person name="Suzuki T."/>
            <person name="Inoue Y."/>
            <person name="Kodani S."/>
        </authorList>
    </citation>
    <scope>NUCLEOTIDE SEQUENCE [LARGE SCALE GENOMIC DNA]</scope>
    <source>
        <strain evidence="3 4">JCM 9374</strain>
    </source>
</reference>
<sequence length="263" mass="27158">MNLRTGRCRARTGVRQRARIRSSVRAAPYDGLGLTTVLVLAFDTATPAVTAALHDGTRVLSESTTVDARRHGELLVPAIERVMAEAGASLADVTTIVAGSGPGPYTGLRVGLVTAQALATALGVPAYGVCTLDALAYGSGLSEPFLVATDARRREVFWGHYADARTRLSGPAVDKPQDLPGDLPVVGAGARMYAEVVGASRLADAPGYPGAGALAALAVAQLGQPDLAEVVAAGTHPVLSPPRPIYLRRPDAQVPSAPKKVTR</sequence>
<dbReference type="GO" id="GO:0005829">
    <property type="term" value="C:cytosol"/>
    <property type="evidence" value="ECO:0007669"/>
    <property type="project" value="TreeGrafter"/>
</dbReference>
<dbReference type="EMBL" id="BDCX01000004">
    <property type="protein sequence ID" value="GAT66451.1"/>
    <property type="molecule type" value="Genomic_DNA"/>
</dbReference>
<dbReference type="PANTHER" id="PTHR11735">
    <property type="entry name" value="TRNA N6-ADENOSINE THREONYLCARBAMOYLTRANSFERASE"/>
    <property type="match status" value="1"/>
</dbReference>
<dbReference type="CDD" id="cd24032">
    <property type="entry name" value="ASKHA_NBD_TsaB"/>
    <property type="match status" value="1"/>
</dbReference>
<dbReference type="InterPro" id="IPR022496">
    <property type="entry name" value="T6A_TsaB"/>
</dbReference>
<dbReference type="AlphaFoldDB" id="A0A161LWF2"/>
<name>A0A161LWF2_9ACTN</name>
<organism evidence="3 4">
    <name type="scientific">Planomonospora sphaerica</name>
    <dbReference type="NCBI Taxonomy" id="161355"/>
    <lineage>
        <taxon>Bacteria</taxon>
        <taxon>Bacillati</taxon>
        <taxon>Actinomycetota</taxon>
        <taxon>Actinomycetes</taxon>
        <taxon>Streptosporangiales</taxon>
        <taxon>Streptosporangiaceae</taxon>
        <taxon>Planomonospora</taxon>
    </lineage>
</organism>
<dbReference type="SUPFAM" id="SSF53067">
    <property type="entry name" value="Actin-like ATPase domain"/>
    <property type="match status" value="2"/>
</dbReference>
<dbReference type="GO" id="GO:0002949">
    <property type="term" value="P:tRNA threonylcarbamoyladenosine modification"/>
    <property type="evidence" value="ECO:0007669"/>
    <property type="project" value="InterPro"/>
</dbReference>
<dbReference type="STRING" id="161355.PS9374_02101"/>
<feature type="domain" description="Gcp-like" evidence="2">
    <location>
        <begin position="67"/>
        <end position="180"/>
    </location>
</feature>
<gene>
    <name evidence="3" type="ORF">PS9374_02101</name>
</gene>
<keyword evidence="4" id="KW-1185">Reference proteome</keyword>
<evidence type="ECO:0000313" key="3">
    <source>
        <dbReference type="EMBL" id="GAT66451.1"/>
    </source>
</evidence>
<evidence type="ECO:0000256" key="1">
    <source>
        <dbReference type="SAM" id="MobiDB-lite"/>
    </source>
</evidence>
<evidence type="ECO:0000259" key="2">
    <source>
        <dbReference type="Pfam" id="PF00814"/>
    </source>
</evidence>
<dbReference type="Gene3D" id="3.30.420.40">
    <property type="match status" value="2"/>
</dbReference>
<dbReference type="Pfam" id="PF00814">
    <property type="entry name" value="TsaD"/>
    <property type="match status" value="1"/>
</dbReference>
<reference evidence="4" key="2">
    <citation type="submission" date="2016-04" db="EMBL/GenBank/DDBJ databases">
        <title>Planomonospora sphaerica JCM9374 whole genome shotgun sequence.</title>
        <authorList>
            <person name="Suzuki T."/>
            <person name="Dohra H."/>
            <person name="Kodani S."/>
        </authorList>
    </citation>
    <scope>NUCLEOTIDE SEQUENCE [LARGE SCALE GENOMIC DNA]</scope>
    <source>
        <strain evidence="4">JCM 9374</strain>
    </source>
</reference>
<dbReference type="PANTHER" id="PTHR11735:SF11">
    <property type="entry name" value="TRNA THREONYLCARBAMOYLADENOSINE BIOSYNTHESIS PROTEIN TSAB"/>
    <property type="match status" value="1"/>
</dbReference>
<dbReference type="InterPro" id="IPR043129">
    <property type="entry name" value="ATPase_NBD"/>
</dbReference>
<protein>
    <submittedName>
        <fullName evidence="3">tRNA threonylcarbamoyladenosine biosynthesis protein TsaB</fullName>
    </submittedName>
</protein>
<dbReference type="Proteomes" id="UP000077701">
    <property type="component" value="Unassembled WGS sequence"/>
</dbReference>
<accession>A0A161LWF2</accession>